<evidence type="ECO:0000313" key="3">
    <source>
        <dbReference type="Proteomes" id="UP000055048"/>
    </source>
</evidence>
<comment type="caution">
    <text evidence="2">The sequence shown here is derived from an EMBL/GenBank/DDBJ whole genome shotgun (WGS) entry which is preliminary data.</text>
</comment>
<dbReference type="Proteomes" id="UP000055048">
    <property type="component" value="Unassembled WGS sequence"/>
</dbReference>
<proteinExistence type="predicted"/>
<keyword evidence="3" id="KW-1185">Reference proteome</keyword>
<accession>A0A0V0T4M5</accession>
<sequence length="116" mass="13480">MERRESYLDNEGWLGRERNLDKESELDREFERGSLDGSLYSKNMECRFLPGSWCSALSATLSPTDNVEARPCDKQHRHLAEAEKKSNKEPGNEVETTVEKYHAFDIHHRTDEPPRS</sequence>
<evidence type="ECO:0000256" key="1">
    <source>
        <dbReference type="SAM" id="MobiDB-lite"/>
    </source>
</evidence>
<gene>
    <name evidence="2" type="ORF">T05_1757</name>
</gene>
<organism evidence="2 3">
    <name type="scientific">Trichinella murrelli</name>
    <dbReference type="NCBI Taxonomy" id="144512"/>
    <lineage>
        <taxon>Eukaryota</taxon>
        <taxon>Metazoa</taxon>
        <taxon>Ecdysozoa</taxon>
        <taxon>Nematoda</taxon>
        <taxon>Enoplea</taxon>
        <taxon>Dorylaimia</taxon>
        <taxon>Trichinellida</taxon>
        <taxon>Trichinellidae</taxon>
        <taxon>Trichinella</taxon>
    </lineage>
</organism>
<protein>
    <submittedName>
        <fullName evidence="2">Uncharacterized protein</fullName>
    </submittedName>
</protein>
<dbReference type="AlphaFoldDB" id="A0A0V0T4M5"/>
<name>A0A0V0T4M5_9BILA</name>
<dbReference type="EMBL" id="JYDJ01000659">
    <property type="protein sequence ID" value="KRX33981.1"/>
    <property type="molecule type" value="Genomic_DNA"/>
</dbReference>
<feature type="region of interest" description="Disordered" evidence="1">
    <location>
        <begin position="73"/>
        <end position="98"/>
    </location>
</feature>
<evidence type="ECO:0000313" key="2">
    <source>
        <dbReference type="EMBL" id="KRX33981.1"/>
    </source>
</evidence>
<reference evidence="2 3" key="1">
    <citation type="submission" date="2015-01" db="EMBL/GenBank/DDBJ databases">
        <title>Evolution of Trichinella species and genotypes.</title>
        <authorList>
            <person name="Korhonen P.K."/>
            <person name="Edoardo P."/>
            <person name="Giuseppe L.R."/>
            <person name="Gasser R.B."/>
        </authorList>
    </citation>
    <scope>NUCLEOTIDE SEQUENCE [LARGE SCALE GENOMIC DNA]</scope>
    <source>
        <strain evidence="2">ISS417</strain>
    </source>
</reference>